<dbReference type="EMBL" id="WXYO01000008">
    <property type="protein sequence ID" value="NAS13846.1"/>
    <property type="molecule type" value="Genomic_DNA"/>
</dbReference>
<reference evidence="2 3" key="1">
    <citation type="submission" date="2020-01" db="EMBL/GenBank/DDBJ databases">
        <title>Bacteria diversity of Porities sp.</title>
        <authorList>
            <person name="Wang G."/>
        </authorList>
    </citation>
    <scope>NUCLEOTIDE SEQUENCE [LARGE SCALE GENOMIC DNA]</scope>
    <source>
        <strain evidence="2 3">R33</strain>
    </source>
</reference>
<gene>
    <name evidence="2" type="ORF">GTQ38_17665</name>
</gene>
<dbReference type="Pfam" id="PF03992">
    <property type="entry name" value="ABM"/>
    <property type="match status" value="1"/>
</dbReference>
<accession>A0A6L9EGS2</accession>
<dbReference type="InterPro" id="IPR007138">
    <property type="entry name" value="ABM_dom"/>
</dbReference>
<evidence type="ECO:0000313" key="2">
    <source>
        <dbReference type="EMBL" id="NAS13846.1"/>
    </source>
</evidence>
<dbReference type="InterPro" id="IPR011008">
    <property type="entry name" value="Dimeric_a/b-barrel"/>
</dbReference>
<dbReference type="Proteomes" id="UP000475249">
    <property type="component" value="Unassembled WGS sequence"/>
</dbReference>
<protein>
    <submittedName>
        <fullName evidence="2">Antibiotic biosynthesis monooxygenase</fullName>
    </submittedName>
</protein>
<proteinExistence type="predicted"/>
<keyword evidence="2" id="KW-0503">Monooxygenase</keyword>
<dbReference type="Gene3D" id="3.30.70.100">
    <property type="match status" value="1"/>
</dbReference>
<comment type="caution">
    <text evidence="2">The sequence shown here is derived from an EMBL/GenBank/DDBJ whole genome shotgun (WGS) entry which is preliminary data.</text>
</comment>
<keyword evidence="3" id="KW-1185">Reference proteome</keyword>
<evidence type="ECO:0000313" key="3">
    <source>
        <dbReference type="Proteomes" id="UP000475249"/>
    </source>
</evidence>
<dbReference type="PROSITE" id="PS51725">
    <property type="entry name" value="ABM"/>
    <property type="match status" value="1"/>
</dbReference>
<organism evidence="2 3">
    <name type="scientific">Poritiphilus flavus</name>
    <dbReference type="NCBI Taxonomy" id="2697053"/>
    <lineage>
        <taxon>Bacteria</taxon>
        <taxon>Pseudomonadati</taxon>
        <taxon>Bacteroidota</taxon>
        <taxon>Flavobacteriia</taxon>
        <taxon>Flavobacteriales</taxon>
        <taxon>Flavobacteriaceae</taxon>
        <taxon>Poritiphilus</taxon>
    </lineage>
</organism>
<evidence type="ECO:0000259" key="1">
    <source>
        <dbReference type="PROSITE" id="PS51725"/>
    </source>
</evidence>
<feature type="domain" description="ABM" evidence="1">
    <location>
        <begin position="1"/>
        <end position="92"/>
    </location>
</feature>
<dbReference type="GO" id="GO:0004497">
    <property type="term" value="F:monooxygenase activity"/>
    <property type="evidence" value="ECO:0007669"/>
    <property type="project" value="UniProtKB-KW"/>
</dbReference>
<dbReference type="RefSeq" id="WP_161436890.1">
    <property type="nucleotide sequence ID" value="NZ_WXYO01000008.1"/>
</dbReference>
<name>A0A6L9EGS2_9FLAO</name>
<sequence>MTVEYIRYKIEQARKDDFLAAYESASKQLDDSKYCLGYELTQCEEEPTSFILRIEWTSTEDHLNGFRKSPDFALFLGHVRPFFNDIQEMNHYQLTAIRKDK</sequence>
<dbReference type="SUPFAM" id="SSF54909">
    <property type="entry name" value="Dimeric alpha+beta barrel"/>
    <property type="match status" value="1"/>
</dbReference>
<keyword evidence="2" id="KW-0560">Oxidoreductase</keyword>
<dbReference type="AlphaFoldDB" id="A0A6L9EGS2"/>